<feature type="coiled-coil region" evidence="1">
    <location>
        <begin position="647"/>
        <end position="682"/>
    </location>
</feature>
<dbReference type="AlphaFoldDB" id="A0A2K8K915"/>
<dbReference type="STRING" id="441209.GCA_001870665_01565"/>
<keyword evidence="1" id="KW-0175">Coiled coil</keyword>
<feature type="domain" description="AsmA" evidence="4">
    <location>
        <begin position="358"/>
        <end position="584"/>
    </location>
</feature>
<feature type="transmembrane region" description="Helical" evidence="3">
    <location>
        <begin position="46"/>
        <end position="68"/>
    </location>
</feature>
<organism evidence="5 6">
    <name type="scientific">Roseinatronobacter bogoriensis subsp. barguzinensis</name>
    <dbReference type="NCBI Taxonomy" id="441209"/>
    <lineage>
        <taxon>Bacteria</taxon>
        <taxon>Pseudomonadati</taxon>
        <taxon>Pseudomonadota</taxon>
        <taxon>Alphaproteobacteria</taxon>
        <taxon>Rhodobacterales</taxon>
        <taxon>Paracoccaceae</taxon>
        <taxon>Roseinatronobacter</taxon>
    </lineage>
</organism>
<sequence length="717" mass="76336">MMRPRKSQSRAENEMHGFWPRHVIGARIDSGQLVCRAGCSEGFMRLLKAFVAMIIGLSVLFGVAALVMPADRIANIAAQQFQNTTGRSLHFGGDVKASFYPVIGATAQSIQIGNPDWAGDAPMLSAAEMDFGLDVMALIRGDIVVERVVLRDPDLHLIRDAQGRTNWTLTQAEGSGTSEAAPSDAPSEAQPSRQQRGFSLAEARIIGGNLRFEDRQSGTDLRVEGLEAGLRLPSYAGAAELVASGRMNGQPFQMTAQTENAERLVSGAVTPITVEATVAGATLSFAGRAGLEALALEGQVTTSIPALSPLMQLAGQSGGDISSDFLPLGMSGQLTRTADGRVFARDAQFRAGGVRLSGALDLVPGADLPRLTGQLSGAVLDLRSAGATGQSGQGGQSGQAGGSNGWSRAPIDADALGLLDAEITLALAGLRTDLTTLGRTRLGLTIDRARAVFDLREVAAFGGQVAGEFVMNNRSGLSVGGNLRARGIDLLPLLTELADYRRLQGLANADLQFLGVGNTMHDIMNSLRGEGSLAFSQGEIIGFDLAGMLRNLDMSYMGEGNRTVYQSINGSFTIADGVLRNNDLRLDASRLSVVGQGQVGLGARNLDYRIIPAALGSDAGEVLRVPLMITGPWESPRFRLDLEALAREQLRIDQERLEDMAREEAQRLEERARAQAERRLQQELGVERQDGERIEDTLRRGLEAEIGSRLRGLLGGN</sequence>
<dbReference type="PANTHER" id="PTHR30441">
    <property type="entry name" value="DUF748 DOMAIN-CONTAINING PROTEIN"/>
    <property type="match status" value="1"/>
</dbReference>
<evidence type="ECO:0000313" key="6">
    <source>
        <dbReference type="Proteomes" id="UP000228948"/>
    </source>
</evidence>
<evidence type="ECO:0000259" key="4">
    <source>
        <dbReference type="Pfam" id="PF05170"/>
    </source>
</evidence>
<evidence type="ECO:0000256" key="3">
    <source>
        <dbReference type="SAM" id="Phobius"/>
    </source>
</evidence>
<keyword evidence="3" id="KW-0812">Transmembrane</keyword>
<dbReference type="Proteomes" id="UP000228948">
    <property type="component" value="Chromosome"/>
</dbReference>
<name>A0A2K8K915_9RHOB</name>
<proteinExistence type="predicted"/>
<protein>
    <recommendedName>
        <fullName evidence="4">AsmA domain-containing protein</fullName>
    </recommendedName>
</protein>
<dbReference type="KEGG" id="rbg:BG454_08945"/>
<keyword evidence="3" id="KW-1133">Transmembrane helix</keyword>
<dbReference type="GO" id="GO:0005886">
    <property type="term" value="C:plasma membrane"/>
    <property type="evidence" value="ECO:0007669"/>
    <property type="project" value="TreeGrafter"/>
</dbReference>
<keyword evidence="6" id="KW-1185">Reference proteome</keyword>
<feature type="compositionally biased region" description="Low complexity" evidence="2">
    <location>
        <begin position="178"/>
        <end position="192"/>
    </location>
</feature>
<feature type="domain" description="AsmA" evidence="4">
    <location>
        <begin position="46"/>
        <end position="228"/>
    </location>
</feature>
<accession>A0A2K8K915</accession>
<dbReference type="GO" id="GO:0090313">
    <property type="term" value="P:regulation of protein targeting to membrane"/>
    <property type="evidence" value="ECO:0007669"/>
    <property type="project" value="TreeGrafter"/>
</dbReference>
<reference evidence="5 6" key="1">
    <citation type="submission" date="2017-11" db="EMBL/GenBank/DDBJ databases">
        <title>Revised Sequence and Annotation of the Rhodobaca barguzinensis strain alga05 Genome.</title>
        <authorList>
            <person name="Kopejtka K."/>
            <person name="Tomasch J.M."/>
            <person name="Bunk B."/>
            <person name="Koblizek M."/>
        </authorList>
    </citation>
    <scope>NUCLEOTIDE SEQUENCE [LARGE SCALE GENOMIC DNA]</scope>
    <source>
        <strain evidence="6">alga05</strain>
    </source>
</reference>
<feature type="region of interest" description="Disordered" evidence="2">
    <location>
        <begin position="172"/>
        <end position="196"/>
    </location>
</feature>
<dbReference type="Pfam" id="PF05170">
    <property type="entry name" value="AsmA"/>
    <property type="match status" value="2"/>
</dbReference>
<dbReference type="InterPro" id="IPR007844">
    <property type="entry name" value="AsmA"/>
</dbReference>
<evidence type="ECO:0000313" key="5">
    <source>
        <dbReference type="EMBL" id="ATX65939.1"/>
    </source>
</evidence>
<dbReference type="PANTHER" id="PTHR30441:SF4">
    <property type="entry name" value="PROTEIN ASMA"/>
    <property type="match status" value="1"/>
</dbReference>
<dbReference type="EMBL" id="CP024899">
    <property type="protein sequence ID" value="ATX65939.1"/>
    <property type="molecule type" value="Genomic_DNA"/>
</dbReference>
<evidence type="ECO:0000256" key="1">
    <source>
        <dbReference type="SAM" id="Coils"/>
    </source>
</evidence>
<dbReference type="InterPro" id="IPR052894">
    <property type="entry name" value="AsmA-related"/>
</dbReference>
<gene>
    <name evidence="5" type="ORF">BG454_08945</name>
</gene>
<evidence type="ECO:0000256" key="2">
    <source>
        <dbReference type="SAM" id="MobiDB-lite"/>
    </source>
</evidence>
<keyword evidence="3" id="KW-0472">Membrane</keyword>